<keyword evidence="7" id="KW-1185">Reference proteome</keyword>
<dbReference type="InterPro" id="IPR047187">
    <property type="entry name" value="SF1_C_Upf1"/>
</dbReference>
<evidence type="ECO:0000313" key="7">
    <source>
        <dbReference type="Proteomes" id="UP000077173"/>
    </source>
</evidence>
<comment type="caution">
    <text evidence="6">The sequence shown here is derived from an EMBL/GenBank/DDBJ whole genome shotgun (WGS) entry which is preliminary data.</text>
</comment>
<dbReference type="CDD" id="cd18808">
    <property type="entry name" value="SF1_C_Upf1"/>
    <property type="match status" value="1"/>
</dbReference>
<name>A0A176YS45_9BRAD</name>
<dbReference type="RefSeq" id="WP_063681360.1">
    <property type="nucleotide sequence ID" value="NZ_LSEF01000099.1"/>
</dbReference>
<dbReference type="PANTHER" id="PTHR43788:SF8">
    <property type="entry name" value="DNA-BINDING PROTEIN SMUBP-2"/>
    <property type="match status" value="1"/>
</dbReference>
<sequence length="241" mass="26502">MTVVDGVGVDTAAVDATISAMERGDAVIVQGGSSPGGKMEWTRRRLAAFNSELFYEERPRSRAGLEKQEIRSTSRVSGAGLRYLPVEHAGNQNCAKEEAEAVRLLVSEILDTGRTWIDREGVQRPIELDDILIVAPYNAQVFEVQELIPGAHVGTVDKFQGQEAPIVIYSMTTSSHSDAPRGMEFLYSANRLNVATSRAKCVCVIVASPRLFEAECRTPRQMQLANAFCRYVEMAIELPPL</sequence>
<proteinExistence type="predicted"/>
<dbReference type="PANTHER" id="PTHR43788">
    <property type="entry name" value="DNA2/NAM7 HELICASE FAMILY MEMBER"/>
    <property type="match status" value="1"/>
</dbReference>
<evidence type="ECO:0000259" key="5">
    <source>
        <dbReference type="Pfam" id="PF13087"/>
    </source>
</evidence>
<gene>
    <name evidence="6" type="ORF">AXW67_26945</name>
</gene>
<evidence type="ECO:0000256" key="2">
    <source>
        <dbReference type="ARBA" id="ARBA00022801"/>
    </source>
</evidence>
<dbReference type="Proteomes" id="UP000077173">
    <property type="component" value="Unassembled WGS sequence"/>
</dbReference>
<reference evidence="6 7" key="1">
    <citation type="submission" date="2016-02" db="EMBL/GenBank/DDBJ databases">
        <title>Draft genome sequence of the strain BR 10247T Bradyrhizobium neotropicale isolated from nodules of Centrolobium paraense.</title>
        <authorList>
            <person name="Simoes-Araujo J.L."/>
            <person name="Barauna A.C."/>
            <person name="Silva K."/>
            <person name="Zilli J.E."/>
        </authorList>
    </citation>
    <scope>NUCLEOTIDE SEQUENCE [LARGE SCALE GENOMIC DNA]</scope>
    <source>
        <strain evidence="6 7">BR 10247</strain>
    </source>
</reference>
<protein>
    <recommendedName>
        <fullName evidence="5">DNA2/NAM7 helicase-like C-terminal domain-containing protein</fullName>
    </recommendedName>
</protein>
<dbReference type="GO" id="GO:0043139">
    <property type="term" value="F:5'-3' DNA helicase activity"/>
    <property type="evidence" value="ECO:0007669"/>
    <property type="project" value="TreeGrafter"/>
</dbReference>
<dbReference type="Gene3D" id="3.40.50.300">
    <property type="entry name" value="P-loop containing nucleotide triphosphate hydrolases"/>
    <property type="match status" value="1"/>
</dbReference>
<dbReference type="Pfam" id="PF13087">
    <property type="entry name" value="AAA_12"/>
    <property type="match status" value="1"/>
</dbReference>
<evidence type="ECO:0000256" key="4">
    <source>
        <dbReference type="ARBA" id="ARBA00022840"/>
    </source>
</evidence>
<evidence type="ECO:0000256" key="3">
    <source>
        <dbReference type="ARBA" id="ARBA00022806"/>
    </source>
</evidence>
<keyword evidence="3" id="KW-0347">Helicase</keyword>
<evidence type="ECO:0000313" key="6">
    <source>
        <dbReference type="EMBL" id="OAF09237.1"/>
    </source>
</evidence>
<dbReference type="GO" id="GO:0016787">
    <property type="term" value="F:hydrolase activity"/>
    <property type="evidence" value="ECO:0007669"/>
    <property type="project" value="UniProtKB-KW"/>
</dbReference>
<dbReference type="EMBL" id="LSEF01000099">
    <property type="protein sequence ID" value="OAF09237.1"/>
    <property type="molecule type" value="Genomic_DNA"/>
</dbReference>
<feature type="domain" description="DNA2/NAM7 helicase-like C-terminal" evidence="5">
    <location>
        <begin position="45"/>
        <end position="208"/>
    </location>
</feature>
<dbReference type="InterPro" id="IPR027417">
    <property type="entry name" value="P-loop_NTPase"/>
</dbReference>
<accession>A0A176YS45</accession>
<dbReference type="GO" id="GO:0005524">
    <property type="term" value="F:ATP binding"/>
    <property type="evidence" value="ECO:0007669"/>
    <property type="project" value="UniProtKB-KW"/>
</dbReference>
<keyword evidence="2" id="KW-0378">Hydrolase</keyword>
<dbReference type="InterPro" id="IPR041679">
    <property type="entry name" value="DNA2/NAM7-like_C"/>
</dbReference>
<evidence type="ECO:0000256" key="1">
    <source>
        <dbReference type="ARBA" id="ARBA00022741"/>
    </source>
</evidence>
<dbReference type="SUPFAM" id="SSF52540">
    <property type="entry name" value="P-loop containing nucleoside triphosphate hydrolases"/>
    <property type="match status" value="1"/>
</dbReference>
<organism evidence="6 7">
    <name type="scientific">Bradyrhizobium neotropicale</name>
    <dbReference type="NCBI Taxonomy" id="1497615"/>
    <lineage>
        <taxon>Bacteria</taxon>
        <taxon>Pseudomonadati</taxon>
        <taxon>Pseudomonadota</taxon>
        <taxon>Alphaproteobacteria</taxon>
        <taxon>Hyphomicrobiales</taxon>
        <taxon>Nitrobacteraceae</taxon>
        <taxon>Bradyrhizobium</taxon>
    </lineage>
</organism>
<keyword evidence="1" id="KW-0547">Nucleotide-binding</keyword>
<dbReference type="AlphaFoldDB" id="A0A176YS45"/>
<keyword evidence="4" id="KW-0067">ATP-binding</keyword>
<dbReference type="InterPro" id="IPR050534">
    <property type="entry name" value="Coronavir_polyprotein_1ab"/>
</dbReference>